<dbReference type="InterPro" id="IPR036188">
    <property type="entry name" value="FAD/NAD-bd_sf"/>
</dbReference>
<dbReference type="PANTHER" id="PTHR47356:SF2">
    <property type="entry name" value="FAD-BINDING DOMAIN-CONTAINING PROTEIN-RELATED"/>
    <property type="match status" value="1"/>
</dbReference>
<dbReference type="InterPro" id="IPR011990">
    <property type="entry name" value="TPR-like_helical_dom_sf"/>
</dbReference>
<dbReference type="InterPro" id="IPR000182">
    <property type="entry name" value="GNAT_dom"/>
</dbReference>
<dbReference type="SUPFAM" id="SSF55729">
    <property type="entry name" value="Acyl-CoA N-acyltransferases (Nat)"/>
    <property type="match status" value="1"/>
</dbReference>
<dbReference type="PRINTS" id="PR00420">
    <property type="entry name" value="RNGMNOXGNASE"/>
</dbReference>
<dbReference type="InterPro" id="IPR029060">
    <property type="entry name" value="PIN-like_dom_sf"/>
</dbReference>
<reference evidence="7 8" key="1">
    <citation type="journal article" date="2017" name="Mycologia">
        <title>Bifiguratus adelaidae, gen. et sp. nov., a new member of Mucoromycotina in endophytic and soil-dwelling habitats.</title>
        <authorList>
            <person name="Torres-Cruz T.J."/>
            <person name="Billingsley Tobias T.L."/>
            <person name="Almatruk M."/>
            <person name="Hesse C."/>
            <person name="Kuske C.R."/>
            <person name="Desiro A."/>
            <person name="Benucci G.M."/>
            <person name="Bonito G."/>
            <person name="Stajich J.E."/>
            <person name="Dunlap C."/>
            <person name="Arnold A.E."/>
            <person name="Porras-Alfaro A."/>
        </authorList>
    </citation>
    <scope>NUCLEOTIDE SEQUENCE [LARGE SCALE GENOMIC DNA]</scope>
    <source>
        <strain evidence="7 8">AZ0501</strain>
    </source>
</reference>
<keyword evidence="2" id="KW-0285">Flavoprotein</keyword>
<name>A0A261XWK5_9FUNG</name>
<dbReference type="InterPro" id="IPR002716">
    <property type="entry name" value="PIN_dom"/>
</dbReference>
<dbReference type="InterPro" id="IPR050562">
    <property type="entry name" value="FAD_mOase_fung"/>
</dbReference>
<dbReference type="GO" id="GO:0071949">
    <property type="term" value="F:FAD binding"/>
    <property type="evidence" value="ECO:0007669"/>
    <property type="project" value="InterPro"/>
</dbReference>
<protein>
    <recommendedName>
        <fullName evidence="6">N-acetyltransferase domain-containing protein</fullName>
    </recommendedName>
</protein>
<dbReference type="Pfam" id="PF01494">
    <property type="entry name" value="FAD_binding_3"/>
    <property type="match status" value="2"/>
</dbReference>
<dbReference type="Gene3D" id="3.40.630.30">
    <property type="match status" value="1"/>
</dbReference>
<dbReference type="InterPro" id="IPR002938">
    <property type="entry name" value="FAD-bd"/>
</dbReference>
<dbReference type="Gene3D" id="3.50.50.60">
    <property type="entry name" value="FAD/NAD(P)-binding domain"/>
    <property type="match status" value="1"/>
</dbReference>
<dbReference type="SUPFAM" id="SSF88723">
    <property type="entry name" value="PIN domain-like"/>
    <property type="match status" value="1"/>
</dbReference>
<evidence type="ECO:0000259" key="6">
    <source>
        <dbReference type="PROSITE" id="PS51186"/>
    </source>
</evidence>
<keyword evidence="4" id="KW-0560">Oxidoreductase</keyword>
<dbReference type="Proteomes" id="UP000242875">
    <property type="component" value="Unassembled WGS sequence"/>
</dbReference>
<dbReference type="EMBL" id="MVBO01000140">
    <property type="protein sequence ID" value="OZJ02614.1"/>
    <property type="molecule type" value="Genomic_DNA"/>
</dbReference>
<dbReference type="GO" id="GO:0016747">
    <property type="term" value="F:acyltransferase activity, transferring groups other than amino-acyl groups"/>
    <property type="evidence" value="ECO:0007669"/>
    <property type="project" value="InterPro"/>
</dbReference>
<dbReference type="GO" id="GO:0004497">
    <property type="term" value="F:monooxygenase activity"/>
    <property type="evidence" value="ECO:0007669"/>
    <property type="project" value="InterPro"/>
</dbReference>
<evidence type="ECO:0000313" key="7">
    <source>
        <dbReference type="EMBL" id="OZJ02614.1"/>
    </source>
</evidence>
<dbReference type="SMART" id="SM00670">
    <property type="entry name" value="PINc"/>
    <property type="match status" value="1"/>
</dbReference>
<sequence length="1702" mass="190904">METDSESAARTTMIDRSDLVNGNAPMQITNGNGRLPPVQKPKAIIVGGGIAGLTLANCFLKADIDFVVLERSELADRSHGSNIFLVPNGLRIFDQLGLYEKLKAKGTNALKNDFWEQRGDTVRIWTSMAAYPGQGWEERWGYPQILVYRKDLLVALWTQIDDRHIHCGKKVTNIVETTDKVTAVCDDGSEYTGDFLVGADGAWSHVRRAMYRNIEQEAPHLMTEGDKEGLQCRYHAVFGFSKPMPGLEVNNHFNWMMSKDYLMNTIVTASQEPDTPPRINFGLITRIENPKDGVKLQWTPADANDMSTKYKNLLTPHKGLSFGQMADEADVLKRYSQTVDRWTYGRTILIGDAAHKTSPFNGQGANQSIEGAVILTNVLYHAMQSETQPLTTKNYEEAFNTFVKLRHDRAKWAVEQARLMGNLTTWPNAFWKFAGKTLFQLPFLFSLPILDRYHEIRPVLKVICVAFSTLSDPEPKEATLVAELRAHSSFIPELSLVAELNGELVGHVMCTRATVKTSFCPWSVLALAPLSVVPEHQRQGIGKALMYAIIGAADALHEPFIGVLGDPKYYSRELKAEPPLNANMSFTPLRKGAPKATWTSSLDPDYCRDISLYQAKLIDAAESSFGKESGATAAFANSRDALRNKTSHCRNISGRELFDPSNSASMVSHHRLVENVGTASTEEGPHETRERVHQASRNTSGRTLLIPKVGLTKPPQAWYNTAPSDSATTDATSLVESDVRKIKPRVPRQLVSMISEGEVRDERTRNFKKLQTAIFAAESRLCDIPVLADSDGEDNDQLFRRDRLEKASSPREYGSNSGSDLSEVDGMGAFDGVYDFANLEAQLSNQMENKPEDDKISLFHDNFKHRSHAYLGILAQYVALITYDSKYAIRKDVYRISWHKAIVPFVEFAKSCMKAKEEKIRQARSPSERAREIQQNNALLAAFRKELHHFLISADDIVRDAFTHPVNCLMSCKDDRVRTLAARNVSYLADIARHIAGYCFRQSHADEMTFTKNRLSNFVHSMDQVRMDLPQTGVKQCDTREKAVDAAWRLYEIAQYLDPDCGKYYYSQSLLVSNSRHTPTLQKLKKLFYAVKSVMVSTKICALARENILQIFAQKCINHDHTLEAYFEVQGTLFTRIGLDKFGPTTGGSRFSSLCTSLKYHLRDRQSDANHTASESPSFSFYLHAAPLNISSLYAYNYPTAKLTQYCYIVGSCPLQNAATETQRTVEIVGCLMADAVFLTGLNLTLAMFNHCADIIISTCTQARLMASIENLSVLLDHGSLVYVKVLLRWMALTGICRRASGNHTEDEFSKGRKSTSYWLWDAILTSEIISLYKTLQRFYSSISQLLTTLLQMLPDASKHDLMTRCLIDDAEPVDEREPLMEDYALMGFGWFQSGRKDGEPSIVHRTPSELLESRIQCIVDDAFILSKRDHLLEFDPVEEVFTPYAFCVGDRTTFSTSDRGRYSSIENDTETPNLSPPIAIDNADSFDTFGDTFISQLKSRRHELEYLLSNTGARRAIRHSSREGSRAPAKKSRSMRIVPHNTTLVIDTNCFIADLSSVREVIASKLFRVVVPLAAITELDGLRHNPAPLGKAATCALEYLESCMISTSAHGNNLLIQTSRYNFLPDLSIRTEHIDFGPSGRNLDDVILAVCLWWQGGDYEDKRVAPACLVTADRNLRVKASARDVEVIGIQQICRLVEQAK</sequence>
<evidence type="ECO:0000256" key="1">
    <source>
        <dbReference type="ARBA" id="ARBA00007992"/>
    </source>
</evidence>
<evidence type="ECO:0000256" key="2">
    <source>
        <dbReference type="ARBA" id="ARBA00022630"/>
    </source>
</evidence>
<dbReference type="Pfam" id="PF13638">
    <property type="entry name" value="PIN_4"/>
    <property type="match status" value="1"/>
</dbReference>
<keyword evidence="3" id="KW-0274">FAD</keyword>
<gene>
    <name evidence="7" type="ORF">BZG36_04287</name>
</gene>
<dbReference type="PROSITE" id="PS51186">
    <property type="entry name" value="GNAT"/>
    <property type="match status" value="1"/>
</dbReference>
<dbReference type="InterPro" id="IPR016181">
    <property type="entry name" value="Acyl_CoA_acyltransferase"/>
</dbReference>
<evidence type="ECO:0000313" key="8">
    <source>
        <dbReference type="Proteomes" id="UP000242875"/>
    </source>
</evidence>
<feature type="compositionally biased region" description="Basic and acidic residues" evidence="5">
    <location>
        <begin position="683"/>
        <end position="693"/>
    </location>
</feature>
<dbReference type="CDD" id="cd04301">
    <property type="entry name" value="NAT_SF"/>
    <property type="match status" value="1"/>
</dbReference>
<proteinExistence type="inferred from homology"/>
<dbReference type="GO" id="GO:0004540">
    <property type="term" value="F:RNA nuclease activity"/>
    <property type="evidence" value="ECO:0007669"/>
    <property type="project" value="UniProtKB-ARBA"/>
</dbReference>
<dbReference type="PANTHER" id="PTHR47356">
    <property type="entry name" value="FAD-DEPENDENT MONOOXYGENASE ASQG-RELATED"/>
    <property type="match status" value="1"/>
</dbReference>
<dbReference type="OrthoDB" id="2017974at2759"/>
<feature type="region of interest" description="Disordered" evidence="5">
    <location>
        <begin position="677"/>
        <end position="702"/>
    </location>
</feature>
<dbReference type="Gene3D" id="1.25.40.10">
    <property type="entry name" value="Tetratricopeptide repeat domain"/>
    <property type="match status" value="1"/>
</dbReference>
<feature type="domain" description="N-acetyltransferase" evidence="6">
    <location>
        <begin position="451"/>
        <end position="619"/>
    </location>
</feature>
<evidence type="ECO:0000256" key="4">
    <source>
        <dbReference type="ARBA" id="ARBA00023002"/>
    </source>
</evidence>
<organism evidence="7 8">
    <name type="scientific">Bifiguratus adelaidae</name>
    <dbReference type="NCBI Taxonomy" id="1938954"/>
    <lineage>
        <taxon>Eukaryota</taxon>
        <taxon>Fungi</taxon>
        <taxon>Fungi incertae sedis</taxon>
        <taxon>Mucoromycota</taxon>
        <taxon>Mucoromycotina</taxon>
        <taxon>Endogonomycetes</taxon>
        <taxon>Endogonales</taxon>
        <taxon>Endogonales incertae sedis</taxon>
        <taxon>Bifiguratus</taxon>
    </lineage>
</organism>
<dbReference type="Pfam" id="PF00583">
    <property type="entry name" value="Acetyltransf_1"/>
    <property type="match status" value="1"/>
</dbReference>
<comment type="caution">
    <text evidence="7">The sequence shown here is derived from an EMBL/GenBank/DDBJ whole genome shotgun (WGS) entry which is preliminary data.</text>
</comment>
<evidence type="ECO:0000256" key="5">
    <source>
        <dbReference type="SAM" id="MobiDB-lite"/>
    </source>
</evidence>
<dbReference type="SUPFAM" id="SSF48452">
    <property type="entry name" value="TPR-like"/>
    <property type="match status" value="1"/>
</dbReference>
<accession>A0A261XWK5</accession>
<keyword evidence="8" id="KW-1185">Reference proteome</keyword>
<dbReference type="SUPFAM" id="SSF51905">
    <property type="entry name" value="FAD/NAD(P)-binding domain"/>
    <property type="match status" value="1"/>
</dbReference>
<dbReference type="CDD" id="cd09880">
    <property type="entry name" value="PIN_Smg5-6-like"/>
    <property type="match status" value="1"/>
</dbReference>
<comment type="similarity">
    <text evidence="1">Belongs to the paxM FAD-dependent monooxygenase family.</text>
</comment>
<evidence type="ECO:0000256" key="3">
    <source>
        <dbReference type="ARBA" id="ARBA00022827"/>
    </source>
</evidence>
<dbReference type="Gene3D" id="3.40.50.1010">
    <property type="entry name" value="5'-nuclease"/>
    <property type="match status" value="1"/>
</dbReference>